<evidence type="ECO:0000259" key="11">
    <source>
        <dbReference type="PROSITE" id="PS51645"/>
    </source>
</evidence>
<dbReference type="Pfam" id="PF03441">
    <property type="entry name" value="FAD_binding_7"/>
    <property type="match status" value="1"/>
</dbReference>
<dbReference type="GO" id="GO:0003904">
    <property type="term" value="F:deoxyribodipyrimidine photo-lyase activity"/>
    <property type="evidence" value="ECO:0007669"/>
    <property type="project" value="UniProtKB-EC"/>
</dbReference>
<feature type="site" description="Electron transfer via tryptophanyl radical" evidence="9">
    <location>
        <position position="366"/>
    </location>
</feature>
<keyword evidence="12" id="KW-0456">Lyase</keyword>
<dbReference type="InterPro" id="IPR036134">
    <property type="entry name" value="Crypto/Photolyase_FAD-like_sf"/>
</dbReference>
<dbReference type="Gene3D" id="1.25.40.80">
    <property type="match status" value="1"/>
</dbReference>
<evidence type="ECO:0000256" key="9">
    <source>
        <dbReference type="PIRSR" id="PIRSR602081-2"/>
    </source>
</evidence>
<feature type="binding site" evidence="8">
    <location>
        <begin position="242"/>
        <end position="246"/>
    </location>
    <ligand>
        <name>FAD</name>
        <dbReference type="ChEBI" id="CHEBI:57692"/>
    </ligand>
</feature>
<gene>
    <name evidence="12" type="ORF">EV213_10416</name>
</gene>
<dbReference type="InterPro" id="IPR006050">
    <property type="entry name" value="DNA_photolyase_N"/>
</dbReference>
<evidence type="ECO:0000256" key="6">
    <source>
        <dbReference type="ARBA" id="ARBA00022991"/>
    </source>
</evidence>
<comment type="similarity">
    <text evidence="10">Belongs to the DNA photolyase family.</text>
</comment>
<feature type="site" description="Electron transfer via tryptophanyl radical" evidence="9">
    <location>
        <position position="313"/>
    </location>
</feature>
<evidence type="ECO:0000313" key="12">
    <source>
        <dbReference type="EMBL" id="TDQ41019.1"/>
    </source>
</evidence>
<name>A0A4R6U8B6_9BACI</name>
<evidence type="ECO:0000256" key="8">
    <source>
        <dbReference type="PIRSR" id="PIRSR602081-1"/>
    </source>
</evidence>
<dbReference type="PROSITE" id="PS00394">
    <property type="entry name" value="DNA_PHOTOLYASES_1_1"/>
    <property type="match status" value="1"/>
</dbReference>
<comment type="cofactor">
    <cofactor evidence="1">
        <name>(6R)-5,10-methylene-5,6,7,8-tetrahydrofolate</name>
        <dbReference type="ChEBI" id="CHEBI:15636"/>
    </cofactor>
</comment>
<dbReference type="OrthoDB" id="9772484at2"/>
<evidence type="ECO:0000256" key="7">
    <source>
        <dbReference type="ARBA" id="ARBA00033999"/>
    </source>
</evidence>
<dbReference type="Proteomes" id="UP000295632">
    <property type="component" value="Unassembled WGS sequence"/>
</dbReference>
<dbReference type="PROSITE" id="PS51645">
    <property type="entry name" value="PHR_CRY_ALPHA_BETA"/>
    <property type="match status" value="1"/>
</dbReference>
<dbReference type="PANTHER" id="PTHR11455:SF9">
    <property type="entry name" value="CRYPTOCHROME CIRCADIAN CLOCK 5 ISOFORM X1"/>
    <property type="match status" value="1"/>
</dbReference>
<feature type="site" description="Electron transfer via tryptophanyl radical" evidence="9">
    <location>
        <position position="389"/>
    </location>
</feature>
<organism evidence="12 13">
    <name type="scientific">Aureibacillus halotolerans</name>
    <dbReference type="NCBI Taxonomy" id="1508390"/>
    <lineage>
        <taxon>Bacteria</taxon>
        <taxon>Bacillati</taxon>
        <taxon>Bacillota</taxon>
        <taxon>Bacilli</taxon>
        <taxon>Bacillales</taxon>
        <taxon>Bacillaceae</taxon>
        <taxon>Aureibacillus</taxon>
    </lineage>
</organism>
<dbReference type="FunFam" id="1.10.579.10:FF:000003">
    <property type="entry name" value="Deoxyribodipyrimidine photo-lyase"/>
    <property type="match status" value="1"/>
</dbReference>
<dbReference type="AlphaFoldDB" id="A0A4R6U8B6"/>
<feature type="binding site" evidence="8">
    <location>
        <position position="230"/>
    </location>
    <ligand>
        <name>FAD</name>
        <dbReference type="ChEBI" id="CHEBI:57692"/>
    </ligand>
</feature>
<dbReference type="PANTHER" id="PTHR11455">
    <property type="entry name" value="CRYPTOCHROME"/>
    <property type="match status" value="1"/>
</dbReference>
<keyword evidence="5 8" id="KW-0274">FAD</keyword>
<accession>A0A4R6U8B6</accession>
<keyword evidence="4 8" id="KW-0285">Flavoprotein</keyword>
<dbReference type="InterPro" id="IPR014729">
    <property type="entry name" value="Rossmann-like_a/b/a_fold"/>
</dbReference>
<comment type="caution">
    <text evidence="12">The sequence shown here is derived from an EMBL/GenBank/DDBJ whole genome shotgun (WGS) entry which is preliminary data.</text>
</comment>
<evidence type="ECO:0000256" key="3">
    <source>
        <dbReference type="ARBA" id="ARBA00014046"/>
    </source>
</evidence>
<feature type="binding site" evidence="8">
    <location>
        <begin position="379"/>
        <end position="381"/>
    </location>
    <ligand>
        <name>FAD</name>
        <dbReference type="ChEBI" id="CHEBI:57692"/>
    </ligand>
</feature>
<protein>
    <recommendedName>
        <fullName evidence="3">Deoxyribodipyrimidine photo-lyase</fullName>
        <ecNumber evidence="2">4.1.99.3</ecNumber>
    </recommendedName>
</protein>
<dbReference type="InterPro" id="IPR018394">
    <property type="entry name" value="DNA_photolyase_1_CS_C"/>
</dbReference>
<dbReference type="Pfam" id="PF00875">
    <property type="entry name" value="DNA_photolyase"/>
    <property type="match status" value="1"/>
</dbReference>
<dbReference type="RefSeq" id="WP_133579627.1">
    <property type="nucleotide sequence ID" value="NZ_SNYJ01000004.1"/>
</dbReference>
<evidence type="ECO:0000256" key="10">
    <source>
        <dbReference type="RuleBase" id="RU004182"/>
    </source>
</evidence>
<keyword evidence="6 10" id="KW-0157">Chromophore</keyword>
<dbReference type="SUPFAM" id="SSF52425">
    <property type="entry name" value="Cryptochrome/photolyase, N-terminal domain"/>
    <property type="match status" value="1"/>
</dbReference>
<dbReference type="GO" id="GO:0009416">
    <property type="term" value="P:response to light stimulus"/>
    <property type="evidence" value="ECO:0007669"/>
    <property type="project" value="TreeGrafter"/>
</dbReference>
<dbReference type="InterPro" id="IPR005101">
    <property type="entry name" value="Cryptochr/Photolyase_FAD-bd"/>
</dbReference>
<evidence type="ECO:0000256" key="2">
    <source>
        <dbReference type="ARBA" id="ARBA00013149"/>
    </source>
</evidence>
<dbReference type="GO" id="GO:0003677">
    <property type="term" value="F:DNA binding"/>
    <property type="evidence" value="ECO:0007669"/>
    <property type="project" value="TreeGrafter"/>
</dbReference>
<dbReference type="PROSITE" id="PS00691">
    <property type="entry name" value="DNA_PHOTOLYASES_1_2"/>
    <property type="match status" value="1"/>
</dbReference>
<proteinExistence type="inferred from homology"/>
<dbReference type="InterPro" id="IPR036155">
    <property type="entry name" value="Crypto/Photolyase_N_sf"/>
</dbReference>
<comment type="catalytic activity">
    <reaction evidence="7">
        <text>cyclobutadipyrimidine (in DNA) = 2 pyrimidine residues (in DNA).</text>
        <dbReference type="EC" id="4.1.99.3"/>
    </reaction>
</comment>
<comment type="cofactor">
    <cofactor evidence="8">
        <name>FAD</name>
        <dbReference type="ChEBI" id="CHEBI:57692"/>
    </cofactor>
    <text evidence="8">Binds 1 FAD per subunit.</text>
</comment>
<feature type="domain" description="Photolyase/cryptochrome alpha/beta" evidence="11">
    <location>
        <begin position="7"/>
        <end position="138"/>
    </location>
</feature>
<feature type="binding site" evidence="8">
    <location>
        <begin position="282"/>
        <end position="289"/>
    </location>
    <ligand>
        <name>FAD</name>
        <dbReference type="ChEBI" id="CHEBI:57692"/>
    </ligand>
</feature>
<dbReference type="EMBL" id="SNYJ01000004">
    <property type="protein sequence ID" value="TDQ41019.1"/>
    <property type="molecule type" value="Genomic_DNA"/>
</dbReference>
<dbReference type="GO" id="GO:0000719">
    <property type="term" value="P:photoreactive repair"/>
    <property type="evidence" value="ECO:0007669"/>
    <property type="project" value="UniProtKB-ARBA"/>
</dbReference>
<evidence type="ECO:0000313" key="13">
    <source>
        <dbReference type="Proteomes" id="UP000295632"/>
    </source>
</evidence>
<dbReference type="Gene3D" id="3.40.50.620">
    <property type="entry name" value="HUPs"/>
    <property type="match status" value="1"/>
</dbReference>
<dbReference type="GO" id="GO:0071949">
    <property type="term" value="F:FAD binding"/>
    <property type="evidence" value="ECO:0007669"/>
    <property type="project" value="TreeGrafter"/>
</dbReference>
<reference evidence="12 13" key="1">
    <citation type="submission" date="2019-03" db="EMBL/GenBank/DDBJ databases">
        <title>Genomic Encyclopedia of Type Strains, Phase IV (KMG-IV): sequencing the most valuable type-strain genomes for metagenomic binning, comparative biology and taxonomic classification.</title>
        <authorList>
            <person name="Goeker M."/>
        </authorList>
    </citation>
    <scope>NUCLEOTIDE SEQUENCE [LARGE SCALE GENOMIC DNA]</scope>
    <source>
        <strain evidence="12 13">DSM 28697</strain>
    </source>
</reference>
<dbReference type="EC" id="4.1.99.3" evidence="2"/>
<evidence type="ECO:0000256" key="1">
    <source>
        <dbReference type="ARBA" id="ARBA00001932"/>
    </source>
</evidence>
<dbReference type="InterPro" id="IPR002081">
    <property type="entry name" value="Cryptochrome/DNA_photolyase_1"/>
</dbReference>
<dbReference type="Gene3D" id="1.10.579.10">
    <property type="entry name" value="DNA Cyclobutane Dipyrimidine Photolyase, subunit A, domain 3"/>
    <property type="match status" value="1"/>
</dbReference>
<keyword evidence="13" id="KW-1185">Reference proteome</keyword>
<dbReference type="SUPFAM" id="SSF48173">
    <property type="entry name" value="Cryptochrome/photolyase FAD-binding domain"/>
    <property type="match status" value="1"/>
</dbReference>
<evidence type="ECO:0000256" key="4">
    <source>
        <dbReference type="ARBA" id="ARBA00022630"/>
    </source>
</evidence>
<evidence type="ECO:0000256" key="5">
    <source>
        <dbReference type="ARBA" id="ARBA00022827"/>
    </source>
</evidence>
<sequence length="494" mass="57072">MSNTKDAVVAVWFRSDLRLQDHPALYHAMQYAKENDCALLFFFHVHPALSKTFTKRHDYFFRSLAAVRKTAADLKCPVHVVSGELEEAFATIQSSVKSWQAVFYNKDDVGFGKQRDEKAEAWFSKQSIKSHTFEDSHLVGPYDIEKKSGGPYLVFSSYLKAWRDIDKPVPLSIEEEELESLAWRKTTLDTEGEKVLGDLLGKCEMPWKHTGEDAARKRMRAFMNKAITGYHEKRDFPAIAGTSRLSPYLKNGVLSIRTLHHEALRVLEKTSATKQVDTYIQELAWRDFYYMVHVHHPDSKDNEIDANYRGIPWTTNEEWLDRWKTGTTGFPIVDAAMRQLEKTGWMHNRLRMVVASFLTKDLLIDWRVGERFFEESLIDYDASSNIGGWQWAASTGTDAVPYFRVFNPTRQSERFDDEGDFIRAYVPELKNVSNAHIHAPETMSEEEQQEAGCILGKDYPKPMVDHKARRHIVLDTFKQVKEKNKQEKEGEAND</sequence>
<feature type="binding site" evidence="8">
    <location>
        <position position="279"/>
    </location>
    <ligand>
        <name>FAD</name>
        <dbReference type="ChEBI" id="CHEBI:57692"/>
    </ligand>
</feature>
<dbReference type="PRINTS" id="PR00147">
    <property type="entry name" value="DNAPHOTLYASE"/>
</dbReference>